<evidence type="ECO:0000313" key="1">
    <source>
        <dbReference type="EMBL" id="KAF4132610.1"/>
    </source>
</evidence>
<name>A0A8S9TVZ5_PHYIN</name>
<feature type="non-terminal residue" evidence="1">
    <location>
        <position position="1"/>
    </location>
</feature>
<gene>
    <name evidence="1" type="ORF">GN958_ATG18187</name>
</gene>
<proteinExistence type="predicted"/>
<organism evidence="1 2">
    <name type="scientific">Phytophthora infestans</name>
    <name type="common">Potato late blight agent</name>
    <name type="synonym">Botrytis infestans</name>
    <dbReference type="NCBI Taxonomy" id="4787"/>
    <lineage>
        <taxon>Eukaryota</taxon>
        <taxon>Sar</taxon>
        <taxon>Stramenopiles</taxon>
        <taxon>Oomycota</taxon>
        <taxon>Peronosporomycetes</taxon>
        <taxon>Peronosporales</taxon>
        <taxon>Peronosporaceae</taxon>
        <taxon>Phytophthora</taxon>
    </lineage>
</organism>
<dbReference type="EMBL" id="JAACNO010002520">
    <property type="protein sequence ID" value="KAF4132610.1"/>
    <property type="molecule type" value="Genomic_DNA"/>
</dbReference>
<dbReference type="Proteomes" id="UP000704712">
    <property type="component" value="Unassembled WGS sequence"/>
</dbReference>
<reference evidence="1" key="1">
    <citation type="submission" date="2020-03" db="EMBL/GenBank/DDBJ databases">
        <title>Hybrid Assembly of Korean Phytophthora infestans isolates.</title>
        <authorList>
            <person name="Prokchorchik M."/>
            <person name="Lee Y."/>
            <person name="Seo J."/>
            <person name="Cho J.-H."/>
            <person name="Park Y.-E."/>
            <person name="Jang D.-C."/>
            <person name="Im J.-S."/>
            <person name="Choi J.-G."/>
            <person name="Park H.-J."/>
            <person name="Lee G.-B."/>
            <person name="Lee Y.-G."/>
            <person name="Hong S.-Y."/>
            <person name="Cho K."/>
            <person name="Sohn K.H."/>
        </authorList>
    </citation>
    <scope>NUCLEOTIDE SEQUENCE</scope>
    <source>
        <strain evidence="1">KR_2_A2</strain>
    </source>
</reference>
<sequence length="151" mass="17176">HAPIQIRTSAESPLFHRPLTKADTIVADSTMYQIVSTQRLQKFDINWKANFDHRAPASLTQRYEQAQDHSVYRVCLSAKVKYDKLHALPDVKVQHLQRKYNCKCKGKLMLSWVCSNVLTAASINDHINLKEVRAGILYRSLPADLEKSSAA</sequence>
<comment type="caution">
    <text evidence="1">The sequence shown here is derived from an EMBL/GenBank/DDBJ whole genome shotgun (WGS) entry which is preliminary data.</text>
</comment>
<evidence type="ECO:0000313" key="2">
    <source>
        <dbReference type="Proteomes" id="UP000704712"/>
    </source>
</evidence>
<dbReference type="AlphaFoldDB" id="A0A8S9TVZ5"/>
<protein>
    <submittedName>
        <fullName evidence="1">Uncharacterized protein</fullName>
    </submittedName>
</protein>
<accession>A0A8S9TVZ5</accession>